<feature type="compositionally biased region" description="Basic and acidic residues" evidence="1">
    <location>
        <begin position="349"/>
        <end position="361"/>
    </location>
</feature>
<feature type="region of interest" description="Disordered" evidence="1">
    <location>
        <begin position="279"/>
        <end position="361"/>
    </location>
</feature>
<feature type="compositionally biased region" description="Low complexity" evidence="1">
    <location>
        <begin position="286"/>
        <end position="311"/>
    </location>
</feature>
<protein>
    <submittedName>
        <fullName evidence="2">Uncharacterized protein</fullName>
    </submittedName>
</protein>
<evidence type="ECO:0000313" key="3">
    <source>
        <dbReference type="Proteomes" id="UP001363151"/>
    </source>
</evidence>
<feature type="compositionally biased region" description="Basic and acidic residues" evidence="1">
    <location>
        <begin position="208"/>
        <end position="218"/>
    </location>
</feature>
<feature type="region of interest" description="Disordered" evidence="1">
    <location>
        <begin position="14"/>
        <end position="59"/>
    </location>
</feature>
<organism evidence="2 3">
    <name type="scientific">Aureococcus anophagefferens</name>
    <name type="common">Harmful bloom alga</name>
    <dbReference type="NCBI Taxonomy" id="44056"/>
    <lineage>
        <taxon>Eukaryota</taxon>
        <taxon>Sar</taxon>
        <taxon>Stramenopiles</taxon>
        <taxon>Ochrophyta</taxon>
        <taxon>Pelagophyceae</taxon>
        <taxon>Pelagomonadales</taxon>
        <taxon>Pelagomonadaceae</taxon>
        <taxon>Aureococcus</taxon>
    </lineage>
</organism>
<feature type="compositionally biased region" description="Polar residues" evidence="1">
    <location>
        <begin position="312"/>
        <end position="323"/>
    </location>
</feature>
<dbReference type="Proteomes" id="UP001363151">
    <property type="component" value="Unassembled WGS sequence"/>
</dbReference>
<feature type="region of interest" description="Disordered" evidence="1">
    <location>
        <begin position="208"/>
        <end position="242"/>
    </location>
</feature>
<keyword evidence="3" id="KW-1185">Reference proteome</keyword>
<evidence type="ECO:0000256" key="1">
    <source>
        <dbReference type="SAM" id="MobiDB-lite"/>
    </source>
</evidence>
<feature type="compositionally biased region" description="Basic and acidic residues" evidence="1">
    <location>
        <begin position="115"/>
        <end position="141"/>
    </location>
</feature>
<feature type="compositionally biased region" description="Basic and acidic residues" evidence="1">
    <location>
        <begin position="437"/>
        <end position="450"/>
    </location>
</feature>
<evidence type="ECO:0000313" key="2">
    <source>
        <dbReference type="EMBL" id="KAK7242619.1"/>
    </source>
</evidence>
<feature type="compositionally biased region" description="Basic residues" evidence="1">
    <location>
        <begin position="325"/>
        <end position="348"/>
    </location>
</feature>
<feature type="region of interest" description="Disordered" evidence="1">
    <location>
        <begin position="375"/>
        <end position="465"/>
    </location>
</feature>
<gene>
    <name evidence="2" type="ORF">SO694_00016145</name>
</gene>
<name>A0ABR1G252_AURAN</name>
<dbReference type="EMBL" id="JBBJCI010000141">
    <property type="protein sequence ID" value="KAK7242619.1"/>
    <property type="molecule type" value="Genomic_DNA"/>
</dbReference>
<sequence>MPIQIVNSGVDLSDKEGRQVATRTMYRTRLNTDEELAEEQGHKPESAPLSPRRSLQDADAAKANNALHSLLNLKVYLVASDEKGKSHKHLLSLQTVRDADDGGGGSPRSLVDARPAIRAELDNATHESRGDREGDKEDAEAKSGAAPPKRPKPHVVSRPARRKLRPSGFAAIKSSVEKGGVLVKSTQQGTPLCTFVRTVDALEALRQRAETPAAKREDEGEDEGEEELDEGDDEGVDADAEQAAALFGAFGVELGGEAMEAARTAAGGSLAASSATNFAATKGSDGRPASAGSDGSGGSTRSSMSGRSSASFVSDASAMTSNTKGGRRGKALKAASKKKKDHLLKHRDGKHDNGRRNAEELRRKLDDYEGLLRLPKAALDSPSDGGGHEAASGGPAFPSPPPGARRSALGKSVPHYMRPTIYAQGSGAKGLGGVFAGKEDGGGSGDERATRARSPGDGGRPRARR</sequence>
<proteinExistence type="predicted"/>
<comment type="caution">
    <text evidence="2">The sequence shown here is derived from an EMBL/GenBank/DDBJ whole genome shotgun (WGS) entry which is preliminary data.</text>
</comment>
<accession>A0ABR1G252</accession>
<feature type="compositionally biased region" description="Basic residues" evidence="1">
    <location>
        <begin position="149"/>
        <end position="165"/>
    </location>
</feature>
<reference evidence="2 3" key="1">
    <citation type="submission" date="2024-03" db="EMBL/GenBank/DDBJ databases">
        <title>Aureococcus anophagefferens CCMP1851 and Kratosvirus quantuckense: Draft genome of a second virus-susceptible host strain in the model system.</title>
        <authorList>
            <person name="Chase E."/>
            <person name="Truchon A.R."/>
            <person name="Schepens W."/>
            <person name="Wilhelm S.W."/>
        </authorList>
    </citation>
    <scope>NUCLEOTIDE SEQUENCE [LARGE SCALE GENOMIC DNA]</scope>
    <source>
        <strain evidence="2 3">CCMP1851</strain>
    </source>
</reference>
<feature type="compositionally biased region" description="Acidic residues" evidence="1">
    <location>
        <begin position="219"/>
        <end position="240"/>
    </location>
</feature>
<feature type="region of interest" description="Disordered" evidence="1">
    <location>
        <begin position="97"/>
        <end position="168"/>
    </location>
</feature>